<feature type="coiled-coil region" evidence="4">
    <location>
        <begin position="450"/>
        <end position="477"/>
    </location>
</feature>
<feature type="compositionally biased region" description="Low complexity" evidence="5">
    <location>
        <begin position="170"/>
        <end position="181"/>
    </location>
</feature>
<evidence type="ECO:0000313" key="7">
    <source>
        <dbReference type="EMBL" id="SPQ23876.1"/>
    </source>
</evidence>
<dbReference type="Proteomes" id="UP000289323">
    <property type="component" value="Unassembled WGS sequence"/>
</dbReference>
<dbReference type="EMBL" id="OUUZ01000011">
    <property type="protein sequence ID" value="SPQ23876.1"/>
    <property type="molecule type" value="Genomic_DNA"/>
</dbReference>
<dbReference type="Gene3D" id="1.10.10.10">
    <property type="entry name" value="Winged helix-like DNA-binding domain superfamily/Winged helix DNA-binding domain"/>
    <property type="match status" value="1"/>
</dbReference>
<dbReference type="InterPro" id="IPR036388">
    <property type="entry name" value="WH-like_DNA-bd_sf"/>
</dbReference>
<organism evidence="7 8">
    <name type="scientific">Thermothielavioides terrestris</name>
    <dbReference type="NCBI Taxonomy" id="2587410"/>
    <lineage>
        <taxon>Eukaryota</taxon>
        <taxon>Fungi</taxon>
        <taxon>Dikarya</taxon>
        <taxon>Ascomycota</taxon>
        <taxon>Pezizomycotina</taxon>
        <taxon>Sordariomycetes</taxon>
        <taxon>Sordariomycetidae</taxon>
        <taxon>Sordariales</taxon>
        <taxon>Chaetomiaceae</taxon>
        <taxon>Thermothielavioides</taxon>
    </lineage>
</organism>
<feature type="compositionally biased region" description="Basic and acidic residues" evidence="5">
    <location>
        <begin position="62"/>
        <end position="71"/>
    </location>
</feature>
<dbReference type="SUPFAM" id="SSF53335">
    <property type="entry name" value="S-adenosyl-L-methionine-dependent methyltransferases"/>
    <property type="match status" value="1"/>
</dbReference>
<keyword evidence="1" id="KW-0489">Methyltransferase</keyword>
<reference evidence="7 8" key="1">
    <citation type="submission" date="2018-04" db="EMBL/GenBank/DDBJ databases">
        <authorList>
            <person name="Huttner S."/>
            <person name="Dainat J."/>
        </authorList>
    </citation>
    <scope>NUCLEOTIDE SEQUENCE [LARGE SCALE GENOMIC DNA]</scope>
</reference>
<feature type="region of interest" description="Disordered" evidence="5">
    <location>
        <begin position="44"/>
        <end position="193"/>
    </location>
</feature>
<protein>
    <submittedName>
        <fullName evidence="7">C4b4a8b3-2529-4082-8dfe-72810151dff3</fullName>
    </submittedName>
</protein>
<dbReference type="GO" id="GO:0032259">
    <property type="term" value="P:methylation"/>
    <property type="evidence" value="ECO:0007669"/>
    <property type="project" value="UniProtKB-KW"/>
</dbReference>
<dbReference type="InterPro" id="IPR016461">
    <property type="entry name" value="COMT-like"/>
</dbReference>
<evidence type="ECO:0000313" key="8">
    <source>
        <dbReference type="Proteomes" id="UP000289323"/>
    </source>
</evidence>
<dbReference type="PROSITE" id="PS51683">
    <property type="entry name" value="SAM_OMT_II"/>
    <property type="match status" value="1"/>
</dbReference>
<dbReference type="GO" id="GO:0008171">
    <property type="term" value="F:O-methyltransferase activity"/>
    <property type="evidence" value="ECO:0007669"/>
    <property type="project" value="InterPro"/>
</dbReference>
<dbReference type="InterPro" id="IPR001077">
    <property type="entry name" value="COMT_C"/>
</dbReference>
<evidence type="ECO:0000256" key="2">
    <source>
        <dbReference type="ARBA" id="ARBA00022679"/>
    </source>
</evidence>
<evidence type="ECO:0000256" key="1">
    <source>
        <dbReference type="ARBA" id="ARBA00022603"/>
    </source>
</evidence>
<keyword evidence="2" id="KW-0808">Transferase</keyword>
<feature type="compositionally biased region" description="Basic and acidic residues" evidence="5">
    <location>
        <begin position="83"/>
        <end position="96"/>
    </location>
</feature>
<dbReference type="PANTHER" id="PTHR43712:SF16">
    <property type="entry name" value="O-METHYLTRANSFERASE ELCB"/>
    <property type="match status" value="1"/>
</dbReference>
<evidence type="ECO:0000256" key="3">
    <source>
        <dbReference type="ARBA" id="ARBA00022691"/>
    </source>
</evidence>
<dbReference type="Gene3D" id="3.40.50.150">
    <property type="entry name" value="Vaccinia Virus protein VP39"/>
    <property type="match status" value="1"/>
</dbReference>
<dbReference type="PANTHER" id="PTHR43712">
    <property type="entry name" value="PUTATIVE (AFU_ORTHOLOGUE AFUA_4G14580)-RELATED"/>
    <property type="match status" value="1"/>
</dbReference>
<feature type="domain" description="O-methyltransferase C-terminal" evidence="6">
    <location>
        <begin position="381"/>
        <end position="578"/>
    </location>
</feature>
<feature type="compositionally biased region" description="Polar residues" evidence="5">
    <location>
        <begin position="109"/>
        <end position="121"/>
    </location>
</feature>
<sequence length="622" mass="66239">MAAHSTNRFSNQDRAIELAPGSSLDAVDTLKKIQEIINSYLASASADGRSSIPTPQLSPVPKFREDGKGKQNPEGMTGGFAEAVREDADRAGRWAARDSITSEKMVAASSPQLSINATQTTDSRHHGPQAHLAMSANRGSGAKPGNKGTDTEPTGSKMGPDGPADQVPKGSSSSNTGSAHGSEAKPTSPLNTGLSLDRIRRVVDEVSLRISQATTEDAARVVAATGAAEIADAVRPPGDTILGWFANMSVISAVRLFLCWGAFDLIPAESAGSITYADLARRINADEGLVVRVASMLTSSRVLVHHPPSETQPAPSLSHTPVSLMLLSGQPMSAMFSVMYKHINAVSTILPSYFDTYGRKEPLGPAHIPTSYLAGHPEEDYFSLLKKDEVAMKNFNLAMRITSRRVPVTGMYDMSNVLRAASEGRETVWVDVGGGDGHTVKEFLRAYPGLKAEQCVVQDLEEVVAAAQQQNEEELRGVRWVAMDFLREAPVKGALVYYLRHILRDYSDPVAVRILANVARALTDPAARVLVSEQLNPDWARAPRPPPLYAAFKDFSMLSIGGKERSLPQFAAVADAAGLVVSAVFRDDATPHAVVELALKGVGEGAAAEGRTASADRAASAV</sequence>
<dbReference type="AlphaFoldDB" id="A0A3S4AR30"/>
<dbReference type="Pfam" id="PF00891">
    <property type="entry name" value="Methyltransf_2"/>
    <property type="match status" value="1"/>
</dbReference>
<gene>
    <name evidence="7" type="ORF">TT172_LOCUS6295</name>
</gene>
<evidence type="ECO:0000256" key="5">
    <source>
        <dbReference type="SAM" id="MobiDB-lite"/>
    </source>
</evidence>
<proteinExistence type="predicted"/>
<name>A0A3S4AR30_9PEZI</name>
<keyword evidence="3" id="KW-0949">S-adenosyl-L-methionine</keyword>
<accession>A0A3S4AR30</accession>
<dbReference type="InterPro" id="IPR029063">
    <property type="entry name" value="SAM-dependent_MTases_sf"/>
</dbReference>
<evidence type="ECO:0000259" key="6">
    <source>
        <dbReference type="Pfam" id="PF00891"/>
    </source>
</evidence>
<evidence type="ECO:0000256" key="4">
    <source>
        <dbReference type="SAM" id="Coils"/>
    </source>
</evidence>
<keyword evidence="4" id="KW-0175">Coiled coil</keyword>